<organism evidence="1 2">
    <name type="scientific">Acidithiobacillus caldus (strain ATCC 51756 / DSM 8584 / KU)</name>
    <dbReference type="NCBI Taxonomy" id="637389"/>
    <lineage>
        <taxon>Bacteria</taxon>
        <taxon>Pseudomonadati</taxon>
        <taxon>Pseudomonadota</taxon>
        <taxon>Acidithiobacillia</taxon>
        <taxon>Acidithiobacillales</taxon>
        <taxon>Acidithiobacillaceae</taxon>
        <taxon>Acidithiobacillus</taxon>
    </lineage>
</organism>
<name>A0A060A2P4_ACICK</name>
<dbReference type="Pfam" id="PF07021">
    <property type="entry name" value="MetW"/>
    <property type="match status" value="1"/>
</dbReference>
<evidence type="ECO:0000313" key="1">
    <source>
        <dbReference type="EMBL" id="AIA56367.1"/>
    </source>
</evidence>
<reference evidence="1 2" key="1">
    <citation type="journal article" date="2009" name="J. Bacteriol.">
        <title>Draft genome sequence of the extremely acidophilic bacterium Acidithiobacillus caldus ATCC 51756 reveals metabolic versatility in the genus Acidithiobacillus.</title>
        <authorList>
            <person name="Valdes J."/>
            <person name="Quatrini R."/>
            <person name="Hallberg K."/>
            <person name="Dopson M."/>
            <person name="Valenzuela P.D."/>
            <person name="Holmes D.S."/>
        </authorList>
    </citation>
    <scope>NUCLEOTIDE SEQUENCE [LARGE SCALE GENOMIC DNA]</scope>
    <source>
        <strain evidence="2">ATCC 51756 / DSM 8584 / KU</strain>
    </source>
</reference>
<dbReference type="KEGG" id="acz:Acaty_c2523"/>
<dbReference type="NCBIfam" id="TIGR02081">
    <property type="entry name" value="metW"/>
    <property type="match status" value="1"/>
</dbReference>
<dbReference type="HOGENOM" id="CLU_091323_0_0_6"/>
<dbReference type="GeneID" id="92932587"/>
<evidence type="ECO:0000313" key="2">
    <source>
        <dbReference type="Proteomes" id="UP000005522"/>
    </source>
</evidence>
<dbReference type="RefSeq" id="WP_004869174.1">
    <property type="nucleotide sequence ID" value="NZ_CP005986.1"/>
</dbReference>
<dbReference type="InterPro" id="IPR029063">
    <property type="entry name" value="SAM-dependent_MTases_sf"/>
</dbReference>
<proteinExistence type="predicted"/>
<dbReference type="EMBL" id="CP005986">
    <property type="protein sequence ID" value="AIA56367.1"/>
    <property type="molecule type" value="Genomic_DNA"/>
</dbReference>
<protein>
    <submittedName>
        <fullName evidence="1">Methionine biosynthesis protein MetW</fullName>
    </submittedName>
</protein>
<dbReference type="AlphaFoldDB" id="A0A060A2P4"/>
<dbReference type="SUPFAM" id="SSF53335">
    <property type="entry name" value="S-adenosyl-L-methionine-dependent methyltransferases"/>
    <property type="match status" value="1"/>
</dbReference>
<dbReference type="eggNOG" id="COG2226">
    <property type="taxonomic scope" value="Bacteria"/>
</dbReference>
<dbReference type="Gene3D" id="3.40.50.150">
    <property type="entry name" value="Vaccinia Virus protein VP39"/>
    <property type="match status" value="1"/>
</dbReference>
<gene>
    <name evidence="1" type="ORF">Acaty_c2523</name>
</gene>
<dbReference type="InterPro" id="IPR010743">
    <property type="entry name" value="Methionine_synth_MetW"/>
</dbReference>
<sequence length="202" mass="22702">MSALRPDLAIIAQWIEPGSRVLDLGCGEGELLDYLRREKGVTGYGVEIEDSRVVAALRRGLPVIQQDLDAGLRQFADGSVDTVVLSLTLQAVRYPRDLLLEMLRVGREGIVTFPNMGHWQARWQLGVAGHMPVTHALPHHWYDTPNIHLCTIRDFDALCQANGIEVRQRVVLDDRRRSNWAIRLLPNLFGEVALYRCARGTG</sequence>
<dbReference type="Proteomes" id="UP000005522">
    <property type="component" value="Chromosome"/>
</dbReference>
<dbReference type="CDD" id="cd02440">
    <property type="entry name" value="AdoMet_MTases"/>
    <property type="match status" value="1"/>
</dbReference>
<accession>A0A060A2P4</accession>